<organism evidence="12 13">
    <name type="scientific">Hirsutella rhossiliensis</name>
    <dbReference type="NCBI Taxonomy" id="111463"/>
    <lineage>
        <taxon>Eukaryota</taxon>
        <taxon>Fungi</taxon>
        <taxon>Dikarya</taxon>
        <taxon>Ascomycota</taxon>
        <taxon>Pezizomycotina</taxon>
        <taxon>Sordariomycetes</taxon>
        <taxon>Hypocreomycetidae</taxon>
        <taxon>Hypocreales</taxon>
        <taxon>Ophiocordycipitaceae</taxon>
        <taxon>Hirsutella</taxon>
    </lineage>
</organism>
<dbReference type="Pfam" id="PF02765">
    <property type="entry name" value="POT1"/>
    <property type="match status" value="1"/>
</dbReference>
<evidence type="ECO:0000313" key="13">
    <source>
        <dbReference type="Proteomes" id="UP000824596"/>
    </source>
</evidence>
<dbReference type="Gene3D" id="2.40.50.140">
    <property type="entry name" value="Nucleic acid-binding proteins"/>
    <property type="match status" value="2"/>
</dbReference>
<protein>
    <recommendedName>
        <fullName evidence="4">Protection of telomeres protein 1</fullName>
    </recommendedName>
</protein>
<evidence type="ECO:0000259" key="10">
    <source>
        <dbReference type="Pfam" id="PF02765"/>
    </source>
</evidence>
<keyword evidence="7" id="KW-0238">DNA-binding</keyword>
<keyword evidence="5" id="KW-0158">Chromosome</keyword>
<feature type="domain" description="Protection of telomeres protein 1 ssDNA-binding" evidence="11">
    <location>
        <begin position="185"/>
        <end position="347"/>
    </location>
</feature>
<dbReference type="InterPro" id="IPR032042">
    <property type="entry name" value="POT1PC"/>
</dbReference>
<dbReference type="Pfam" id="PF16686">
    <property type="entry name" value="POT1PC"/>
    <property type="match status" value="1"/>
</dbReference>
<dbReference type="SUPFAM" id="SSF50249">
    <property type="entry name" value="Nucleic acid-binding proteins"/>
    <property type="match status" value="2"/>
</dbReference>
<comment type="subcellular location">
    <subcellularLocation>
        <location evidence="2">Chromosome</location>
        <location evidence="2">Telomere</location>
    </subcellularLocation>
    <subcellularLocation>
        <location evidence="1">Nucleus</location>
    </subcellularLocation>
</comment>
<dbReference type="GO" id="GO:0098505">
    <property type="term" value="F:G-rich strand telomeric DNA binding"/>
    <property type="evidence" value="ECO:0007669"/>
    <property type="project" value="TreeGrafter"/>
</dbReference>
<gene>
    <name evidence="12" type="ORF">HRG_03012</name>
</gene>
<keyword evidence="8" id="KW-0539">Nucleus</keyword>
<comment type="caution">
    <text evidence="12">The sequence shown here is derived from an EMBL/GenBank/DDBJ whole genome shotgun (WGS) entry which is preliminary data.</text>
</comment>
<dbReference type="InterPro" id="IPR011564">
    <property type="entry name" value="Telomer_end-bd_POT1/Cdc13"/>
</dbReference>
<evidence type="ECO:0000256" key="4">
    <source>
        <dbReference type="ARBA" id="ARBA00015253"/>
    </source>
</evidence>
<evidence type="ECO:0000256" key="2">
    <source>
        <dbReference type="ARBA" id="ARBA00004574"/>
    </source>
</evidence>
<reference evidence="12" key="1">
    <citation type="submission" date="2021-09" db="EMBL/GenBank/DDBJ databases">
        <title>A high-quality genome of the endoparasitic fungus Hirsutella rhossiliensis with a comparison of Hirsutella genomes reveals transposable elements contributing to genome size variation.</title>
        <authorList>
            <person name="Lin R."/>
            <person name="Jiao Y."/>
            <person name="Sun X."/>
            <person name="Ling J."/>
            <person name="Xie B."/>
            <person name="Cheng X."/>
        </authorList>
    </citation>
    <scope>NUCLEOTIDE SEQUENCE</scope>
    <source>
        <strain evidence="12">HR02</strain>
    </source>
</reference>
<name>A0A9P8SJK2_9HYPO</name>
<proteinExistence type="inferred from homology"/>
<dbReference type="EMBL" id="JAIZPD010000003">
    <property type="protein sequence ID" value="KAH0964996.1"/>
    <property type="molecule type" value="Genomic_DNA"/>
</dbReference>
<evidence type="ECO:0000256" key="6">
    <source>
        <dbReference type="ARBA" id="ARBA00022895"/>
    </source>
</evidence>
<dbReference type="GeneID" id="68352141"/>
<feature type="compositionally biased region" description="Basic and acidic residues" evidence="9">
    <location>
        <begin position="343"/>
        <end position="357"/>
    </location>
</feature>
<dbReference type="InterPro" id="IPR012340">
    <property type="entry name" value="NA-bd_OB-fold"/>
</dbReference>
<dbReference type="GO" id="GO:0000783">
    <property type="term" value="C:nuclear telomere cap complex"/>
    <property type="evidence" value="ECO:0007669"/>
    <property type="project" value="TreeGrafter"/>
</dbReference>
<dbReference type="InterPro" id="IPR028389">
    <property type="entry name" value="POT1"/>
</dbReference>
<dbReference type="GO" id="GO:0032210">
    <property type="term" value="P:regulation of telomere maintenance via telomerase"/>
    <property type="evidence" value="ECO:0007669"/>
    <property type="project" value="TreeGrafter"/>
</dbReference>
<evidence type="ECO:0000256" key="5">
    <source>
        <dbReference type="ARBA" id="ARBA00022454"/>
    </source>
</evidence>
<feature type="compositionally biased region" description="Basic and acidic residues" evidence="9">
    <location>
        <begin position="581"/>
        <end position="601"/>
    </location>
</feature>
<evidence type="ECO:0000256" key="9">
    <source>
        <dbReference type="SAM" id="MobiDB-lite"/>
    </source>
</evidence>
<keyword evidence="13" id="KW-1185">Reference proteome</keyword>
<feature type="compositionally biased region" description="Basic and acidic residues" evidence="9">
    <location>
        <begin position="366"/>
        <end position="376"/>
    </location>
</feature>
<dbReference type="GO" id="GO:0016233">
    <property type="term" value="P:telomere capping"/>
    <property type="evidence" value="ECO:0007669"/>
    <property type="project" value="TreeGrafter"/>
</dbReference>
<evidence type="ECO:0000256" key="3">
    <source>
        <dbReference type="ARBA" id="ARBA00008442"/>
    </source>
</evidence>
<evidence type="ECO:0000256" key="8">
    <source>
        <dbReference type="ARBA" id="ARBA00023242"/>
    </source>
</evidence>
<feature type="region of interest" description="Disordered" evidence="9">
    <location>
        <begin position="342"/>
        <end position="411"/>
    </location>
</feature>
<dbReference type="OrthoDB" id="2186770at2759"/>
<feature type="region of interest" description="Disordered" evidence="9">
    <location>
        <begin position="315"/>
        <end position="334"/>
    </location>
</feature>
<dbReference type="PANTHER" id="PTHR14513">
    <property type="entry name" value="PROTECTION OF TELOMERES 1"/>
    <property type="match status" value="1"/>
</dbReference>
<dbReference type="GO" id="GO:0010521">
    <property type="term" value="F:telomerase inhibitor activity"/>
    <property type="evidence" value="ECO:0007669"/>
    <property type="project" value="TreeGrafter"/>
</dbReference>
<evidence type="ECO:0000259" key="11">
    <source>
        <dbReference type="Pfam" id="PF16686"/>
    </source>
</evidence>
<evidence type="ECO:0000313" key="12">
    <source>
        <dbReference type="EMBL" id="KAH0964996.1"/>
    </source>
</evidence>
<keyword evidence="6" id="KW-0779">Telomere</keyword>
<feature type="region of interest" description="Disordered" evidence="9">
    <location>
        <begin position="581"/>
        <end position="610"/>
    </location>
</feature>
<dbReference type="RefSeq" id="XP_044722509.1">
    <property type="nucleotide sequence ID" value="XM_044861483.1"/>
</dbReference>
<dbReference type="PANTHER" id="PTHR14513:SF0">
    <property type="entry name" value="PROTECTION OF TELOMERES PROTEIN 1"/>
    <property type="match status" value="1"/>
</dbReference>
<evidence type="ECO:0000256" key="1">
    <source>
        <dbReference type="ARBA" id="ARBA00004123"/>
    </source>
</evidence>
<feature type="compositionally biased region" description="Basic residues" evidence="9">
    <location>
        <begin position="377"/>
        <end position="390"/>
    </location>
</feature>
<dbReference type="Proteomes" id="UP000824596">
    <property type="component" value="Unassembled WGS sequence"/>
</dbReference>
<comment type="similarity">
    <text evidence="3">Belongs to the telombin family.</text>
</comment>
<dbReference type="AlphaFoldDB" id="A0A9P8SJK2"/>
<feature type="domain" description="Telomeric single stranded DNA binding POT1/Cdc13" evidence="10">
    <location>
        <begin position="26"/>
        <end position="120"/>
    </location>
</feature>
<evidence type="ECO:0000256" key="7">
    <source>
        <dbReference type="ARBA" id="ARBA00023125"/>
    </source>
</evidence>
<accession>A0A9P8SJK2</accession>
<sequence length="656" mass="74074">MAQLTGCKLPSGYVAVRDILDGKFAVGSRVSVVGLVTDFRAPIPTRGTDWKCQMRFYDQSVEDDDNESLLVNIFRPESDMPDASCGDVVAILAAKVQRFRSEYFSLCTHLATVIHVYETSKIPKPPRDATSALRPSNAKEAPSRAQGEFVSVLHDSINKTRLPSDSRFESMKEMSVNVNKKLCALQDVWDGRFADVIAQIVRDPYDLVDKICLWISDYTENPSFFHFSYTGNDGQTGDPYGYGANFSDGTKNEWAGPFGKRSMQVTCFDPHASVIRSSGLSNGSWILLRNLQIKLGRNGSNLEGYLREDRSAQGPKINVTRLDPTQDPEGISPLFKDAIRRKRDYERSKKDQLKEITEAALAGQKRRADMGPDSEPKKRKKNKNKRKKKRQNSDALQGAQEGEPEGTLVSVPDMNTQVKCENENKPLSLIADILEPVHHETTVDGEAVKLQLPFVNAKYRSNVRVVDFMPSHLEDFSRPRKVSEYDSLSDHESESESEAEATTSAATTAWEWRFYLELEDAVVRPGQQKKRFWVLVDNQAAQCLMDLDASDLRRNHEDLEALRSRLFILWGELEEHKARAEKLAAESTHNRPPDDSDDDKRRAAKTTRTSANRPFSCCIRQYGVKMAEPDRRKADAGDGRRWQRMFGLFGTRVATM</sequence>
<dbReference type="FunFam" id="2.40.50.140:FF:000303">
    <property type="entry name" value="Protection of telomeres protein 1"/>
    <property type="match status" value="1"/>
</dbReference>